<sequence length="313" mass="35687">MMMNQFSIVIIKNLDDIQKKAEDIVEDPSKELWSPLVDNILIPLSQITLIILLTYLALRYVVRLVDRVLNLSRFHEKKGETLARLIKSTARYAIYFVAAITILDKLGIKVTPILAGAGVVGLAVGFGAQNLVKDVITGFFIIFDNQMEVGDFVQINGGIEGTVEEIGLRVTKVREFNQRLHYISNGEINRVTNYNRDRMRPLIAVTVPYEEDQDKVQRTLQEVCKEVSHRFSSYMIEPFSIYGVTNIQRDGVEYTVTALSTPEELWMIEREMRISIVKAFTEKNIEIAYPRQVFAAAQQPQHPLSPEPPEEKQ</sequence>
<comment type="subcellular location">
    <subcellularLocation>
        <location evidence="1">Cell membrane</location>
        <topology evidence="1">Multi-pass membrane protein</topology>
    </subcellularLocation>
</comment>
<dbReference type="InterPro" id="IPR045276">
    <property type="entry name" value="YbiO_bact"/>
</dbReference>
<proteinExistence type="inferred from homology"/>
<dbReference type="InterPro" id="IPR049142">
    <property type="entry name" value="MS_channel_1st"/>
</dbReference>
<evidence type="ECO:0000313" key="12">
    <source>
        <dbReference type="EMBL" id="QKG83421.1"/>
    </source>
</evidence>
<evidence type="ECO:0000256" key="3">
    <source>
        <dbReference type="ARBA" id="ARBA00022475"/>
    </source>
</evidence>
<dbReference type="InterPro" id="IPR006685">
    <property type="entry name" value="MscS_channel_2nd"/>
</dbReference>
<evidence type="ECO:0000256" key="8">
    <source>
        <dbReference type="SAM" id="Phobius"/>
    </source>
</evidence>
<organism evidence="12 13">
    <name type="scientific">Kroppenstedtia pulmonis</name>
    <dbReference type="NCBI Taxonomy" id="1380685"/>
    <lineage>
        <taxon>Bacteria</taxon>
        <taxon>Bacillati</taxon>
        <taxon>Bacillota</taxon>
        <taxon>Bacilli</taxon>
        <taxon>Bacillales</taxon>
        <taxon>Thermoactinomycetaceae</taxon>
        <taxon>Kroppenstedtia</taxon>
    </lineage>
</organism>
<dbReference type="SUPFAM" id="SSF50182">
    <property type="entry name" value="Sm-like ribonucleoproteins"/>
    <property type="match status" value="1"/>
</dbReference>
<keyword evidence="5 8" id="KW-1133">Transmembrane helix</keyword>
<dbReference type="Pfam" id="PF21088">
    <property type="entry name" value="MS_channel_1st"/>
    <property type="match status" value="1"/>
</dbReference>
<reference evidence="12 13" key="1">
    <citation type="submission" date="2020-01" db="EMBL/GenBank/DDBJ databases">
        <authorList>
            <person name="Gulvik C.A."/>
            <person name="Batra D.G."/>
        </authorList>
    </citation>
    <scope>NUCLEOTIDE SEQUENCE [LARGE SCALE GENOMIC DNA]</scope>
    <source>
        <strain evidence="12 13">W9323</strain>
    </source>
</reference>
<evidence type="ECO:0000259" key="11">
    <source>
        <dbReference type="Pfam" id="PF21088"/>
    </source>
</evidence>
<gene>
    <name evidence="12" type="ORF">GXN76_02315</name>
</gene>
<dbReference type="SUPFAM" id="SSF82689">
    <property type="entry name" value="Mechanosensitive channel protein MscS (YggB), C-terminal domain"/>
    <property type="match status" value="1"/>
</dbReference>
<evidence type="ECO:0000256" key="6">
    <source>
        <dbReference type="ARBA" id="ARBA00023136"/>
    </source>
</evidence>
<dbReference type="Pfam" id="PF21082">
    <property type="entry name" value="MS_channel_3rd"/>
    <property type="match status" value="1"/>
</dbReference>
<evidence type="ECO:0000256" key="1">
    <source>
        <dbReference type="ARBA" id="ARBA00004651"/>
    </source>
</evidence>
<dbReference type="AlphaFoldDB" id="A0A7D3Y899"/>
<dbReference type="GO" id="GO:0008381">
    <property type="term" value="F:mechanosensitive monoatomic ion channel activity"/>
    <property type="evidence" value="ECO:0007669"/>
    <property type="project" value="InterPro"/>
</dbReference>
<evidence type="ECO:0000256" key="4">
    <source>
        <dbReference type="ARBA" id="ARBA00022692"/>
    </source>
</evidence>
<feature type="domain" description="Mechanosensitive ion channel MscS" evidence="9">
    <location>
        <begin position="130"/>
        <end position="196"/>
    </location>
</feature>
<feature type="domain" description="Mechanosensitive ion channel transmembrane helices 2/3" evidence="11">
    <location>
        <begin position="91"/>
        <end position="129"/>
    </location>
</feature>
<keyword evidence="13" id="KW-1185">Reference proteome</keyword>
<keyword evidence="3" id="KW-1003">Cell membrane</keyword>
<dbReference type="SUPFAM" id="SSF82861">
    <property type="entry name" value="Mechanosensitive channel protein MscS (YggB), transmembrane region"/>
    <property type="match status" value="1"/>
</dbReference>
<dbReference type="RefSeq" id="WP_173220144.1">
    <property type="nucleotide sequence ID" value="NZ_CP048104.1"/>
</dbReference>
<dbReference type="EMBL" id="CP048104">
    <property type="protein sequence ID" value="QKG83421.1"/>
    <property type="molecule type" value="Genomic_DNA"/>
</dbReference>
<dbReference type="FunFam" id="2.30.30.60:FF:000001">
    <property type="entry name" value="MscS Mechanosensitive ion channel"/>
    <property type="match status" value="1"/>
</dbReference>
<name>A0A7D3Y899_9BACL</name>
<dbReference type="InterPro" id="IPR049278">
    <property type="entry name" value="MS_channel_C"/>
</dbReference>
<dbReference type="Proteomes" id="UP000503088">
    <property type="component" value="Chromosome"/>
</dbReference>
<evidence type="ECO:0000256" key="2">
    <source>
        <dbReference type="ARBA" id="ARBA00008017"/>
    </source>
</evidence>
<dbReference type="PANTHER" id="PTHR30460">
    <property type="entry name" value="MODERATE CONDUCTANCE MECHANOSENSITIVE CHANNEL YBIO"/>
    <property type="match status" value="1"/>
</dbReference>
<dbReference type="InterPro" id="IPR010920">
    <property type="entry name" value="LSM_dom_sf"/>
</dbReference>
<feature type="transmembrane region" description="Helical" evidence="8">
    <location>
        <begin position="40"/>
        <end position="62"/>
    </location>
</feature>
<evidence type="ECO:0000259" key="10">
    <source>
        <dbReference type="Pfam" id="PF21082"/>
    </source>
</evidence>
<accession>A0A7D3Y899</accession>
<protein>
    <submittedName>
        <fullName evidence="12">Mechanosensitive ion channel family protein</fullName>
    </submittedName>
</protein>
<feature type="domain" description="Mechanosensitive ion channel MscS C-terminal" evidence="10">
    <location>
        <begin position="204"/>
        <end position="287"/>
    </location>
</feature>
<dbReference type="KEGG" id="kpul:GXN76_02315"/>
<dbReference type="Gene3D" id="3.30.70.100">
    <property type="match status" value="1"/>
</dbReference>
<comment type="function">
    <text evidence="7">May play a role in resistance to osmotic downshock.</text>
</comment>
<evidence type="ECO:0000256" key="5">
    <source>
        <dbReference type="ARBA" id="ARBA00022989"/>
    </source>
</evidence>
<feature type="transmembrane region" description="Helical" evidence="8">
    <location>
        <begin position="109"/>
        <end position="128"/>
    </location>
</feature>
<dbReference type="PANTHER" id="PTHR30460:SF0">
    <property type="entry name" value="MODERATE CONDUCTANCE MECHANOSENSITIVE CHANNEL YBIO"/>
    <property type="match status" value="1"/>
</dbReference>
<comment type="similarity">
    <text evidence="2">Belongs to the MscS (TC 1.A.23) family.</text>
</comment>
<dbReference type="Gene3D" id="1.10.287.1260">
    <property type="match status" value="1"/>
</dbReference>
<dbReference type="Pfam" id="PF00924">
    <property type="entry name" value="MS_channel_2nd"/>
    <property type="match status" value="1"/>
</dbReference>
<dbReference type="InterPro" id="IPR011014">
    <property type="entry name" value="MscS_channel_TM-2"/>
</dbReference>
<dbReference type="GO" id="GO:0005886">
    <property type="term" value="C:plasma membrane"/>
    <property type="evidence" value="ECO:0007669"/>
    <property type="project" value="UniProtKB-SubCell"/>
</dbReference>
<evidence type="ECO:0000259" key="9">
    <source>
        <dbReference type="Pfam" id="PF00924"/>
    </source>
</evidence>
<keyword evidence="4 8" id="KW-0812">Transmembrane</keyword>
<evidence type="ECO:0000256" key="7">
    <source>
        <dbReference type="ARBA" id="ARBA00059688"/>
    </source>
</evidence>
<evidence type="ECO:0000313" key="13">
    <source>
        <dbReference type="Proteomes" id="UP000503088"/>
    </source>
</evidence>
<keyword evidence="6 8" id="KW-0472">Membrane</keyword>
<dbReference type="InterPro" id="IPR011066">
    <property type="entry name" value="MscS_channel_C_sf"/>
</dbReference>
<dbReference type="Gene3D" id="2.30.30.60">
    <property type="match status" value="1"/>
</dbReference>
<dbReference type="InterPro" id="IPR023408">
    <property type="entry name" value="MscS_beta-dom_sf"/>
</dbReference>